<evidence type="ECO:0000313" key="20">
    <source>
        <dbReference type="Proteomes" id="UP000290809"/>
    </source>
</evidence>
<accession>A0A430Q1I4</accession>
<evidence type="ECO:0000259" key="15">
    <source>
        <dbReference type="Pfam" id="PF00626"/>
    </source>
</evidence>
<keyword evidence="5 14" id="KW-0479">Metal-binding</keyword>
<keyword evidence="10" id="KW-0333">Golgi apparatus</keyword>
<dbReference type="SUPFAM" id="SSF82919">
    <property type="entry name" value="Zn-finger domain of Sec23/24"/>
    <property type="match status" value="1"/>
</dbReference>
<keyword evidence="6 14" id="KW-0256">Endoplasmic reticulum</keyword>
<evidence type="ECO:0000256" key="2">
    <source>
        <dbReference type="ARBA" id="ARBA00009210"/>
    </source>
</evidence>
<evidence type="ECO:0000259" key="17">
    <source>
        <dbReference type="Pfam" id="PF04811"/>
    </source>
</evidence>
<evidence type="ECO:0000256" key="14">
    <source>
        <dbReference type="RuleBase" id="RU365030"/>
    </source>
</evidence>
<feature type="domain" description="Sec23/Sec24 beta-sandwich" evidence="18">
    <location>
        <begin position="483"/>
        <end position="589"/>
    </location>
</feature>
<dbReference type="STRING" id="6184.A0A430Q1I4"/>
<feature type="domain" description="Sec23/Sec24 trunk" evidence="17">
    <location>
        <begin position="126"/>
        <end position="411"/>
    </location>
</feature>
<dbReference type="GO" id="GO:0005789">
    <property type="term" value="C:endoplasmic reticulum membrane"/>
    <property type="evidence" value="ECO:0007669"/>
    <property type="project" value="UniProtKB-SubCell"/>
</dbReference>
<dbReference type="SUPFAM" id="SSF53300">
    <property type="entry name" value="vWA-like"/>
    <property type="match status" value="2"/>
</dbReference>
<dbReference type="FunFam" id="3.40.20.10:FF:000041">
    <property type="entry name" value="Protein transport protein SEC23"/>
    <property type="match status" value="1"/>
</dbReference>
<dbReference type="InterPro" id="IPR006895">
    <property type="entry name" value="Znf_Sec23_Sec24"/>
</dbReference>
<dbReference type="Gene3D" id="3.40.20.10">
    <property type="entry name" value="Severin"/>
    <property type="match status" value="1"/>
</dbReference>
<evidence type="ECO:0000256" key="8">
    <source>
        <dbReference type="ARBA" id="ARBA00022892"/>
    </source>
</evidence>
<proteinExistence type="inferred from homology"/>
<dbReference type="Pfam" id="PF04810">
    <property type="entry name" value="zf-Sec23_Sec24"/>
    <property type="match status" value="1"/>
</dbReference>
<dbReference type="Proteomes" id="UP000290809">
    <property type="component" value="Unassembled WGS sequence"/>
</dbReference>
<protein>
    <recommendedName>
        <fullName evidence="3 14">Protein transport protein SEC23</fullName>
    </recommendedName>
</protein>
<comment type="similarity">
    <text evidence="2 14">Belongs to the SEC23/SEC24 family. SEC23 subfamily.</text>
</comment>
<dbReference type="Pfam" id="PF04811">
    <property type="entry name" value="Sec23_trunk"/>
    <property type="match status" value="1"/>
</dbReference>
<evidence type="ECO:0000256" key="1">
    <source>
        <dbReference type="ARBA" id="ARBA00004255"/>
    </source>
</evidence>
<dbReference type="AlphaFoldDB" id="A0A430Q1I4"/>
<evidence type="ECO:0000256" key="5">
    <source>
        <dbReference type="ARBA" id="ARBA00022723"/>
    </source>
</evidence>
<comment type="function">
    <text evidence="13 14">Component of the coat protein complex II (COPII) which promotes the formation of transport vesicles from the endoplasmic reticulum (ER). The coat has two main functions, the physical deformation of the endoplasmic reticulum membrane into vesicles and the selection of cargo molecules.</text>
</comment>
<name>A0A430Q1I4_SCHBO</name>
<sequence length="791" mass="88516">MATMAEFIQQSEINDGIRFSWNAWPASRLESAQCVVPIGCLYTLFKERYDFPPINYDPVFCSRCRGILNPYCPFDIRTRTWTCCLCNTRNSFPPQYAGMTEQKLPAELMAQFTTLEYTIPKVQLVPPIFMFVIDTCIEEPEFTHLKESIQLSLSFLPPHAFVGLITFGKMVHVHELEAGPISKSWVFKGTKDYTGNQIQVMLSVGRSSVTTANQPASVFNANSPPGAPKGVYSSEKQFQQPQMAQLPYNRFIQPMERCDGLITDLLTELQPDPWPVPQGKRPLRSVGTALSIAVGLLEAAYPNTGARVMLFLGGPCTQGPGMVVDDDLKNVIRSHHDMEKDNCKYMRRAMKHYEGLANRAAQNLHVVDIFSCSLDQTGLHELRYLTNYTGGHMIMGDSFASNLFQQTYRRHYEGLANRAAQNLHVVDIFSCSLDQTGLHELRYLTNYTGGHMIMGDSFASNLFQQTYRRVFNKDASGSFLMGLAGQMEVKTSKELKVSGCIGPCFSANVKMPNTGEQEVGIGRTSVWRLNGFTPSTTLAIYFEVATPTSGGGVQIPPGSNGRGYVQFVTQYQRANGQRKLRVTTVCRNWIDSTTQLPHMICGFDQEAATVLIARMAMFKAETTDSVDVLRHVLNKEDCSNSLLMIQPSLTSFNLDGSEEPVLLDSSSIQPERVLLMDSFFLILIYEGDTIAKWKKAGYLDMPEYAHIKQILDKPRYEAQELLKTRFPVSRYVETEHDGSQARFLLSKVNPSLTHHTMYSFGQDSGSAVLTDDVSLQGFMEHLKKLAVSSSA</sequence>
<dbReference type="FunFam" id="2.30.30.380:FF:000001">
    <property type="entry name" value="Protein transport protein SEC23"/>
    <property type="match status" value="1"/>
</dbReference>
<evidence type="ECO:0000259" key="16">
    <source>
        <dbReference type="Pfam" id="PF04810"/>
    </source>
</evidence>
<dbReference type="PANTHER" id="PTHR11141">
    <property type="entry name" value="PROTEIN TRANSPORT PROTEIN SEC23"/>
    <property type="match status" value="1"/>
</dbReference>
<comment type="subcellular location">
    <subcellularLocation>
        <location evidence="14">Cytoplasmic vesicle</location>
        <location evidence="14">COPII-coated vesicle membrane</location>
        <topology evidence="14">Peripheral membrane protein</topology>
        <orientation evidence="14">Cytoplasmic side</orientation>
    </subcellularLocation>
    <subcellularLocation>
        <location evidence="14">Endoplasmic reticulum membrane</location>
        <topology evidence="14">Peripheral membrane protein</topology>
        <orientation evidence="14">Cytoplasmic side</orientation>
    </subcellularLocation>
    <subcellularLocation>
        <location evidence="1">Golgi apparatus membrane</location>
        <topology evidence="1">Peripheral membrane protein</topology>
        <orientation evidence="1">Cytoplasmic side</orientation>
    </subcellularLocation>
</comment>
<dbReference type="Pfam" id="PF08033">
    <property type="entry name" value="Sec23_BS"/>
    <property type="match status" value="1"/>
</dbReference>
<evidence type="ECO:0000256" key="13">
    <source>
        <dbReference type="ARBA" id="ARBA00025471"/>
    </source>
</evidence>
<dbReference type="Pfam" id="PF00626">
    <property type="entry name" value="Gelsolin"/>
    <property type="match status" value="1"/>
</dbReference>
<organism evidence="19 20">
    <name type="scientific">Schistosoma bovis</name>
    <name type="common">Blood fluke</name>
    <dbReference type="NCBI Taxonomy" id="6184"/>
    <lineage>
        <taxon>Eukaryota</taxon>
        <taxon>Metazoa</taxon>
        <taxon>Spiralia</taxon>
        <taxon>Lophotrochozoa</taxon>
        <taxon>Platyhelminthes</taxon>
        <taxon>Trematoda</taxon>
        <taxon>Digenea</taxon>
        <taxon>Strigeidida</taxon>
        <taxon>Schistosomatoidea</taxon>
        <taxon>Schistosomatidae</taxon>
        <taxon>Schistosoma</taxon>
    </lineage>
</organism>
<evidence type="ECO:0000256" key="3">
    <source>
        <dbReference type="ARBA" id="ARBA00021212"/>
    </source>
</evidence>
<evidence type="ECO:0000256" key="10">
    <source>
        <dbReference type="ARBA" id="ARBA00023034"/>
    </source>
</evidence>
<dbReference type="InterPro" id="IPR007123">
    <property type="entry name" value="Gelsolin-like_dom"/>
</dbReference>
<dbReference type="Gene3D" id="1.20.120.730">
    <property type="entry name" value="Sec23/Sec24 helical domain"/>
    <property type="match status" value="1"/>
</dbReference>
<dbReference type="InterPro" id="IPR036180">
    <property type="entry name" value="Gelsolin-like_dom_sf"/>
</dbReference>
<dbReference type="PANTHER" id="PTHR11141:SF0">
    <property type="entry name" value="PROTEIN TRANSPORT PROTEIN SEC23"/>
    <property type="match status" value="1"/>
</dbReference>
<dbReference type="EMBL" id="QMKO01003294">
    <property type="protein sequence ID" value="RTG81553.1"/>
    <property type="molecule type" value="Genomic_DNA"/>
</dbReference>
<gene>
    <name evidence="19" type="ORF">DC041_0003205</name>
</gene>
<dbReference type="GO" id="GO:0000139">
    <property type="term" value="C:Golgi membrane"/>
    <property type="evidence" value="ECO:0007669"/>
    <property type="project" value="UniProtKB-SubCell"/>
</dbReference>
<evidence type="ECO:0000256" key="12">
    <source>
        <dbReference type="ARBA" id="ARBA00023329"/>
    </source>
</evidence>
<dbReference type="InterPro" id="IPR036174">
    <property type="entry name" value="Znf_Sec23_Sec24_sf"/>
</dbReference>
<dbReference type="SUPFAM" id="SSF82754">
    <property type="entry name" value="C-terminal, gelsolin-like domain of Sec23/24"/>
    <property type="match status" value="1"/>
</dbReference>
<keyword evidence="8 14" id="KW-0931">ER-Golgi transport</keyword>
<dbReference type="GO" id="GO:0090110">
    <property type="term" value="P:COPII-coated vesicle cargo loading"/>
    <property type="evidence" value="ECO:0007669"/>
    <property type="project" value="TreeGrafter"/>
</dbReference>
<dbReference type="InterPro" id="IPR036465">
    <property type="entry name" value="vWFA_dom_sf"/>
</dbReference>
<dbReference type="GO" id="GO:0006886">
    <property type="term" value="P:intracellular protein transport"/>
    <property type="evidence" value="ECO:0007669"/>
    <property type="project" value="InterPro"/>
</dbReference>
<dbReference type="GO" id="GO:0030127">
    <property type="term" value="C:COPII vesicle coat"/>
    <property type="evidence" value="ECO:0007669"/>
    <property type="project" value="InterPro"/>
</dbReference>
<dbReference type="SUPFAM" id="SSF81995">
    <property type="entry name" value="beta-sandwich domain of Sec23/24"/>
    <property type="match status" value="1"/>
</dbReference>
<evidence type="ECO:0000256" key="6">
    <source>
        <dbReference type="ARBA" id="ARBA00022824"/>
    </source>
</evidence>
<keyword evidence="20" id="KW-1185">Reference proteome</keyword>
<dbReference type="Gene3D" id="2.30.30.380">
    <property type="entry name" value="Zn-finger domain of Sec23/24"/>
    <property type="match status" value="1"/>
</dbReference>
<dbReference type="Gene3D" id="2.60.40.1670">
    <property type="entry name" value="beta-sandwich domain of Sec23/24"/>
    <property type="match status" value="1"/>
</dbReference>
<dbReference type="InterPro" id="IPR037364">
    <property type="entry name" value="Sec23"/>
</dbReference>
<keyword evidence="4 14" id="KW-0813">Transport</keyword>
<dbReference type="Gene3D" id="3.40.50.410">
    <property type="entry name" value="von Willebrand factor, type A domain"/>
    <property type="match status" value="1"/>
</dbReference>
<keyword evidence="11 14" id="KW-0472">Membrane</keyword>
<reference evidence="19 20" key="1">
    <citation type="journal article" date="2019" name="PLoS Pathog.">
        <title>Genome sequence of the bovine parasite Schistosoma bovis Tanzania.</title>
        <authorList>
            <person name="Oey H."/>
            <person name="Zakrzewski M."/>
            <person name="Gobert G."/>
            <person name="Gravermann K."/>
            <person name="Stoye J."/>
            <person name="Jones M."/>
            <person name="Mcmanus D."/>
            <person name="Krause L."/>
        </authorList>
    </citation>
    <scope>NUCLEOTIDE SEQUENCE [LARGE SCALE GENOMIC DNA]</scope>
    <source>
        <strain evidence="19 20">TAN1997</strain>
    </source>
</reference>
<feature type="domain" description="Gelsolin-like" evidence="15">
    <location>
        <begin position="659"/>
        <end position="744"/>
    </location>
</feature>
<dbReference type="InterPro" id="IPR029006">
    <property type="entry name" value="ADF-H/Gelsolin-like_dom_sf"/>
</dbReference>
<dbReference type="GO" id="GO:0070971">
    <property type="term" value="C:endoplasmic reticulum exit site"/>
    <property type="evidence" value="ECO:0007669"/>
    <property type="project" value="TreeGrafter"/>
</dbReference>
<comment type="caution">
    <text evidence="19">The sequence shown here is derived from an EMBL/GenBank/DDBJ whole genome shotgun (WGS) entry which is preliminary data.</text>
</comment>
<feature type="domain" description="Zinc finger Sec23/Sec24-type" evidence="16">
    <location>
        <begin position="58"/>
        <end position="96"/>
    </location>
</feature>
<evidence type="ECO:0000256" key="4">
    <source>
        <dbReference type="ARBA" id="ARBA00022448"/>
    </source>
</evidence>
<evidence type="ECO:0000256" key="7">
    <source>
        <dbReference type="ARBA" id="ARBA00022833"/>
    </source>
</evidence>
<keyword evidence="7 14" id="KW-0862">Zinc</keyword>
<keyword evidence="9 14" id="KW-0653">Protein transport</keyword>
<dbReference type="GO" id="GO:0008270">
    <property type="term" value="F:zinc ion binding"/>
    <property type="evidence" value="ECO:0007669"/>
    <property type="project" value="InterPro"/>
</dbReference>
<keyword evidence="12 14" id="KW-0968">Cytoplasmic vesicle</keyword>
<evidence type="ECO:0000256" key="11">
    <source>
        <dbReference type="ARBA" id="ARBA00023136"/>
    </source>
</evidence>
<evidence type="ECO:0000259" key="18">
    <source>
        <dbReference type="Pfam" id="PF08033"/>
    </source>
</evidence>
<dbReference type="InterPro" id="IPR006896">
    <property type="entry name" value="Sec23/24_trunk_dom"/>
</dbReference>
<dbReference type="InterPro" id="IPR012990">
    <property type="entry name" value="Beta-sandwich_Sec23_24"/>
</dbReference>
<evidence type="ECO:0000256" key="9">
    <source>
        <dbReference type="ARBA" id="ARBA00022927"/>
    </source>
</evidence>
<keyword evidence="14" id="KW-0963">Cytoplasm</keyword>
<evidence type="ECO:0000313" key="19">
    <source>
        <dbReference type="EMBL" id="RTG81553.1"/>
    </source>
</evidence>
<dbReference type="GO" id="GO:0005096">
    <property type="term" value="F:GTPase activator activity"/>
    <property type="evidence" value="ECO:0007669"/>
    <property type="project" value="TreeGrafter"/>
</dbReference>